<reference evidence="3" key="1">
    <citation type="submission" date="2015-01" db="EMBL/GenBank/DDBJ databases">
        <authorList>
            <person name="Aksoy S."/>
            <person name="Warren W."/>
            <person name="Wilson R.K."/>
        </authorList>
    </citation>
    <scope>NUCLEOTIDE SEQUENCE [LARGE SCALE GENOMIC DNA]</scope>
    <source>
        <strain evidence="3">IAEA</strain>
    </source>
</reference>
<dbReference type="VEuPathDB" id="VectorBase:GPPI034960"/>
<keyword evidence="1" id="KW-0732">Signal</keyword>
<name>A0A1B0BMQ9_9MUSC</name>
<evidence type="ECO:0000313" key="2">
    <source>
        <dbReference type="EnsemblMetazoa" id="GPPI034960-PA"/>
    </source>
</evidence>
<dbReference type="EMBL" id="JXJN01017029">
    <property type="status" value="NOT_ANNOTATED_CDS"/>
    <property type="molecule type" value="Genomic_DNA"/>
</dbReference>
<evidence type="ECO:0000256" key="1">
    <source>
        <dbReference type="SAM" id="SignalP"/>
    </source>
</evidence>
<dbReference type="AlphaFoldDB" id="A0A1B0BMQ9"/>
<accession>A0A1B0BMQ9</accession>
<organism evidence="2 3">
    <name type="scientific">Glossina palpalis gambiensis</name>
    <dbReference type="NCBI Taxonomy" id="67801"/>
    <lineage>
        <taxon>Eukaryota</taxon>
        <taxon>Metazoa</taxon>
        <taxon>Ecdysozoa</taxon>
        <taxon>Arthropoda</taxon>
        <taxon>Hexapoda</taxon>
        <taxon>Insecta</taxon>
        <taxon>Pterygota</taxon>
        <taxon>Neoptera</taxon>
        <taxon>Endopterygota</taxon>
        <taxon>Diptera</taxon>
        <taxon>Brachycera</taxon>
        <taxon>Muscomorpha</taxon>
        <taxon>Hippoboscoidea</taxon>
        <taxon>Glossinidae</taxon>
        <taxon>Glossina</taxon>
    </lineage>
</organism>
<keyword evidence="3" id="KW-1185">Reference proteome</keyword>
<proteinExistence type="predicted"/>
<evidence type="ECO:0000313" key="3">
    <source>
        <dbReference type="Proteomes" id="UP000092460"/>
    </source>
</evidence>
<dbReference type="Proteomes" id="UP000092460">
    <property type="component" value="Unassembled WGS sequence"/>
</dbReference>
<reference evidence="2" key="2">
    <citation type="submission" date="2020-05" db="UniProtKB">
        <authorList>
            <consortium name="EnsemblMetazoa"/>
        </authorList>
    </citation>
    <scope>IDENTIFICATION</scope>
    <source>
        <strain evidence="2">IAEA</strain>
    </source>
</reference>
<sequence>MWFLVSLCVLALGCALAGRKWGRWFYLRYGRFILPRVLLPAKNRVPTPPLSPALKNDENLEGSLDETGEMHNTDDQIIDLKDALNPLRRISDAKSLADMSDKIVTSGSMSLVNIVNYFKLSEVIQVYGLCR</sequence>
<protein>
    <submittedName>
        <fullName evidence="2">Uncharacterized protein</fullName>
    </submittedName>
</protein>
<dbReference type="EnsemblMetazoa" id="GPPI034960-RA">
    <property type="protein sequence ID" value="GPPI034960-PA"/>
    <property type="gene ID" value="GPPI034960"/>
</dbReference>
<feature type="chain" id="PRO_5008405005" evidence="1">
    <location>
        <begin position="18"/>
        <end position="131"/>
    </location>
</feature>
<feature type="signal peptide" evidence="1">
    <location>
        <begin position="1"/>
        <end position="17"/>
    </location>
</feature>